<keyword evidence="15" id="KW-1185">Reference proteome</keyword>
<dbReference type="InterPro" id="IPR016169">
    <property type="entry name" value="FAD-bd_PCMH_sub2"/>
</dbReference>
<evidence type="ECO:0000259" key="13">
    <source>
        <dbReference type="PROSITE" id="PS51846"/>
    </source>
</evidence>
<dbReference type="PANTHER" id="PTHR22777:SF32">
    <property type="entry name" value="UPF0053 INNER MEMBRANE PROTEIN YFJD"/>
    <property type="match status" value="1"/>
</dbReference>
<evidence type="ECO:0000256" key="4">
    <source>
        <dbReference type="ARBA" id="ARBA00022692"/>
    </source>
</evidence>
<evidence type="ECO:0000256" key="9">
    <source>
        <dbReference type="PROSITE-ProRule" id="PRU00703"/>
    </source>
</evidence>
<dbReference type="InterPro" id="IPR002550">
    <property type="entry name" value="CNNM"/>
</dbReference>
<evidence type="ECO:0000313" key="15">
    <source>
        <dbReference type="Proteomes" id="UP001519342"/>
    </source>
</evidence>
<evidence type="ECO:0000256" key="10">
    <source>
        <dbReference type="PROSITE-ProRule" id="PRU01193"/>
    </source>
</evidence>
<name>A0ABS4GEZ3_9FIRM</name>
<keyword evidence="4 10" id="KW-0812">Transmembrane</keyword>
<dbReference type="PROSITE" id="PS51846">
    <property type="entry name" value="CNNM"/>
    <property type="match status" value="1"/>
</dbReference>
<evidence type="ECO:0000256" key="7">
    <source>
        <dbReference type="ARBA" id="ARBA00023122"/>
    </source>
</evidence>
<organism evidence="14 15">
    <name type="scientific">Sedimentibacter acidaminivorans</name>
    <dbReference type="NCBI Taxonomy" id="913099"/>
    <lineage>
        <taxon>Bacteria</taxon>
        <taxon>Bacillati</taxon>
        <taxon>Bacillota</taxon>
        <taxon>Tissierellia</taxon>
        <taxon>Sedimentibacter</taxon>
    </lineage>
</organism>
<proteinExistence type="inferred from homology"/>
<dbReference type="Gene3D" id="3.30.465.10">
    <property type="match status" value="1"/>
</dbReference>
<feature type="transmembrane region" description="Helical" evidence="11">
    <location>
        <begin position="6"/>
        <end position="29"/>
    </location>
</feature>
<gene>
    <name evidence="14" type="ORF">J2Z76_002071</name>
</gene>
<feature type="transmembrane region" description="Helical" evidence="11">
    <location>
        <begin position="132"/>
        <end position="155"/>
    </location>
</feature>
<dbReference type="SMART" id="SM01091">
    <property type="entry name" value="CorC_HlyC"/>
    <property type="match status" value="1"/>
</dbReference>
<dbReference type="Pfam" id="PF03471">
    <property type="entry name" value="CorC_HlyC"/>
    <property type="match status" value="1"/>
</dbReference>
<dbReference type="Gene3D" id="3.10.580.10">
    <property type="entry name" value="CBS-domain"/>
    <property type="match status" value="1"/>
</dbReference>
<dbReference type="SUPFAM" id="SSF56176">
    <property type="entry name" value="FAD-binding/transporter-associated domain-like"/>
    <property type="match status" value="1"/>
</dbReference>
<evidence type="ECO:0000256" key="6">
    <source>
        <dbReference type="ARBA" id="ARBA00022989"/>
    </source>
</evidence>
<sequence>MESDGISQIIIFFILIILSAFFSASEVAYTSFNKLRMKNLGEGNKKAELALILYDDYDKLMSTILIGNNIVNISATVLATIFFMNAFHILGATVSAVLMIAVILFFGEITPKAIAKKSPEGFAMFSAPIIRFFEILFSPLNLLFVISVKFISLIFKSEDYPLTTEDELRTMIDEVEHEGVINKTESDLIRSAIEFNDVDVEDIFTPRIDIVGVDEEDTLDSIKKTFLVSGYSRLPVFQNNIDHITGVIHEKDFYQAINRNESDFRKIISSVLYVTPNKKISELLKDLQVSKAHMAIVIDEYGGTAGLVTMEDIIEELVGEIWDEHDEVIEWFKKIGEDKYLISCNADIDDMFDLFNIVPDEEVDVSTVNGWLTMIFEEIPEEGGRIIYKDLDITVTKAEAKRVLEICVERIHNECDITG</sequence>
<evidence type="ECO:0000256" key="1">
    <source>
        <dbReference type="ARBA" id="ARBA00004651"/>
    </source>
</evidence>
<feature type="domain" description="CNNM transmembrane" evidence="13">
    <location>
        <begin position="1"/>
        <end position="185"/>
    </location>
</feature>
<comment type="subcellular location">
    <subcellularLocation>
        <location evidence="1">Cell membrane</location>
        <topology evidence="1">Multi-pass membrane protein</topology>
    </subcellularLocation>
</comment>
<evidence type="ECO:0000256" key="8">
    <source>
        <dbReference type="ARBA" id="ARBA00023136"/>
    </source>
</evidence>
<dbReference type="InterPro" id="IPR000644">
    <property type="entry name" value="CBS_dom"/>
</dbReference>
<keyword evidence="5" id="KW-0677">Repeat</keyword>
<dbReference type="InterPro" id="IPR044751">
    <property type="entry name" value="Ion_transp-like_CBS"/>
</dbReference>
<comment type="caution">
    <text evidence="14">The sequence shown here is derived from an EMBL/GenBank/DDBJ whole genome shotgun (WGS) entry which is preliminary data.</text>
</comment>
<evidence type="ECO:0000313" key="14">
    <source>
        <dbReference type="EMBL" id="MBP1926207.1"/>
    </source>
</evidence>
<feature type="transmembrane region" description="Helical" evidence="11">
    <location>
        <begin position="60"/>
        <end position="83"/>
    </location>
</feature>
<feature type="domain" description="CBS" evidence="12">
    <location>
        <begin position="267"/>
        <end position="327"/>
    </location>
</feature>
<dbReference type="EMBL" id="JAGGKS010000005">
    <property type="protein sequence ID" value="MBP1926207.1"/>
    <property type="molecule type" value="Genomic_DNA"/>
</dbReference>
<dbReference type="Pfam" id="PF01595">
    <property type="entry name" value="CNNM"/>
    <property type="match status" value="1"/>
</dbReference>
<evidence type="ECO:0000259" key="12">
    <source>
        <dbReference type="PROSITE" id="PS51371"/>
    </source>
</evidence>
<evidence type="ECO:0000256" key="11">
    <source>
        <dbReference type="SAM" id="Phobius"/>
    </source>
</evidence>
<keyword evidence="3" id="KW-1003">Cell membrane</keyword>
<dbReference type="Pfam" id="PF00571">
    <property type="entry name" value="CBS"/>
    <property type="match status" value="2"/>
</dbReference>
<keyword evidence="7 9" id="KW-0129">CBS domain</keyword>
<dbReference type="RefSeq" id="WP_209511933.1">
    <property type="nucleotide sequence ID" value="NZ_JAGGKS010000005.1"/>
</dbReference>
<feature type="domain" description="CBS" evidence="12">
    <location>
        <begin position="204"/>
        <end position="264"/>
    </location>
</feature>
<feature type="transmembrane region" description="Helical" evidence="11">
    <location>
        <begin position="89"/>
        <end position="111"/>
    </location>
</feature>
<dbReference type="CDD" id="cd04590">
    <property type="entry name" value="CBS_pair_CorC_HlyC_assoc"/>
    <property type="match status" value="1"/>
</dbReference>
<dbReference type="PROSITE" id="PS51371">
    <property type="entry name" value="CBS"/>
    <property type="match status" value="2"/>
</dbReference>
<keyword evidence="8 10" id="KW-0472">Membrane</keyword>
<evidence type="ECO:0000256" key="5">
    <source>
        <dbReference type="ARBA" id="ARBA00022737"/>
    </source>
</evidence>
<protein>
    <submittedName>
        <fullName evidence="14">CBS domain containing-hemolysin-like protein</fullName>
    </submittedName>
</protein>
<dbReference type="PANTHER" id="PTHR22777">
    <property type="entry name" value="HEMOLYSIN-RELATED"/>
    <property type="match status" value="1"/>
</dbReference>
<dbReference type="InterPro" id="IPR046342">
    <property type="entry name" value="CBS_dom_sf"/>
</dbReference>
<evidence type="ECO:0000256" key="3">
    <source>
        <dbReference type="ARBA" id="ARBA00022475"/>
    </source>
</evidence>
<evidence type="ECO:0000256" key="2">
    <source>
        <dbReference type="ARBA" id="ARBA00006337"/>
    </source>
</evidence>
<dbReference type="SUPFAM" id="SSF54631">
    <property type="entry name" value="CBS-domain pair"/>
    <property type="match status" value="1"/>
</dbReference>
<reference evidence="14 15" key="1">
    <citation type="submission" date="2021-03" db="EMBL/GenBank/DDBJ databases">
        <title>Genomic Encyclopedia of Type Strains, Phase IV (KMG-IV): sequencing the most valuable type-strain genomes for metagenomic binning, comparative biology and taxonomic classification.</title>
        <authorList>
            <person name="Goeker M."/>
        </authorList>
    </citation>
    <scope>NUCLEOTIDE SEQUENCE [LARGE SCALE GENOMIC DNA]</scope>
    <source>
        <strain evidence="14 15">DSM 24004</strain>
    </source>
</reference>
<dbReference type="Proteomes" id="UP001519342">
    <property type="component" value="Unassembled WGS sequence"/>
</dbReference>
<comment type="similarity">
    <text evidence="2">Belongs to the UPF0053 family.</text>
</comment>
<accession>A0ABS4GEZ3</accession>
<dbReference type="InterPro" id="IPR005170">
    <property type="entry name" value="Transptr-assoc_dom"/>
</dbReference>
<dbReference type="InterPro" id="IPR036318">
    <property type="entry name" value="FAD-bd_PCMH-like_sf"/>
</dbReference>
<keyword evidence="6 10" id="KW-1133">Transmembrane helix</keyword>